<keyword evidence="2" id="KW-1185">Reference proteome</keyword>
<gene>
    <name evidence="1" type="ORF">CDQ92_13065</name>
</gene>
<comment type="caution">
    <text evidence="1">The sequence shown here is derived from an EMBL/GenBank/DDBJ whole genome shotgun (WGS) entry which is preliminary data.</text>
</comment>
<dbReference type="Proteomes" id="UP000197361">
    <property type="component" value="Unassembled WGS sequence"/>
</dbReference>
<reference evidence="1 2" key="1">
    <citation type="journal article" date="2010" name="Int. J. Syst. Evol. Microbiol.">
        <title>Sphingopyxis bauzanensis sp. nov., a psychrophilic bacterium isolated from soil.</title>
        <authorList>
            <person name="Zhang D.C."/>
            <person name="Liu H.C."/>
            <person name="Xin Y.H."/>
            <person name="Zhou Y.G."/>
            <person name="Schinner F."/>
            <person name="Margesin R."/>
        </authorList>
    </citation>
    <scope>NUCLEOTIDE SEQUENCE [LARGE SCALE GENOMIC DNA]</scope>
    <source>
        <strain evidence="1 2">DSM 22271</strain>
    </source>
</reference>
<evidence type="ECO:0000313" key="1">
    <source>
        <dbReference type="EMBL" id="OWQ95710.1"/>
    </source>
</evidence>
<organism evidence="1 2">
    <name type="scientific">Sphingopyxis bauzanensis</name>
    <dbReference type="NCBI Taxonomy" id="651663"/>
    <lineage>
        <taxon>Bacteria</taxon>
        <taxon>Pseudomonadati</taxon>
        <taxon>Pseudomonadota</taxon>
        <taxon>Alphaproteobacteria</taxon>
        <taxon>Sphingomonadales</taxon>
        <taxon>Sphingomonadaceae</taxon>
        <taxon>Sphingopyxis</taxon>
    </lineage>
</organism>
<proteinExistence type="predicted"/>
<dbReference type="EMBL" id="NISK01000003">
    <property type="protein sequence ID" value="OWQ95710.1"/>
    <property type="molecule type" value="Genomic_DNA"/>
</dbReference>
<dbReference type="AlphaFoldDB" id="A0A246JRS0"/>
<accession>A0A246JRS0</accession>
<sequence length="65" mass="7287">MGQFSVLILRHFLAVRINRISIASIIGAVPSHDRRDAGSADLQDRCFRARIAVDEFKLDQLGRHG</sequence>
<name>A0A246JRS0_9SPHN</name>
<protein>
    <submittedName>
        <fullName evidence="1">Uncharacterized protein</fullName>
    </submittedName>
</protein>
<evidence type="ECO:0000313" key="2">
    <source>
        <dbReference type="Proteomes" id="UP000197361"/>
    </source>
</evidence>